<dbReference type="KEGG" id="rsi:Runsl_1340"/>
<evidence type="ECO:0008006" key="4">
    <source>
        <dbReference type="Google" id="ProtNLM"/>
    </source>
</evidence>
<dbReference type="Proteomes" id="UP000000493">
    <property type="component" value="Chromosome"/>
</dbReference>
<dbReference type="EMBL" id="CP002859">
    <property type="protein sequence ID" value="AEI47767.1"/>
    <property type="molecule type" value="Genomic_DNA"/>
</dbReference>
<organism evidence="2 3">
    <name type="scientific">Runella slithyformis (strain ATCC 29530 / DSM 19594 / LMG 11500 / NCIMB 11436 / LSU 4)</name>
    <dbReference type="NCBI Taxonomy" id="761193"/>
    <lineage>
        <taxon>Bacteria</taxon>
        <taxon>Pseudomonadati</taxon>
        <taxon>Bacteroidota</taxon>
        <taxon>Cytophagia</taxon>
        <taxon>Cytophagales</taxon>
        <taxon>Spirosomataceae</taxon>
        <taxon>Runella</taxon>
    </lineage>
</organism>
<dbReference type="InterPro" id="IPR029060">
    <property type="entry name" value="PIN-like_dom_sf"/>
</dbReference>
<feature type="region of interest" description="Disordered" evidence="1">
    <location>
        <begin position="1"/>
        <end position="20"/>
    </location>
</feature>
<name>A0A7U3ZIG5_RUNSL</name>
<sequence length="203" mass="23144">MEDSVQLSSPPKKVKSRQSHPKNAILQTHEIVDYSPFGAAVPAVDFPYRKLPKQVMLDTPTLDLLIRNPNRLSHNALRLINECEEGGCLSSATVLEWAHWVQRGYYQLEISLNTFFEQILQQWQLQLLPLPLEAYSLYTELPVVTAELKTSEKAEGNGKARKLVHDDPYDQLIAAHAIVAKIPLVSPHGIFKNYERYGLKWAW</sequence>
<dbReference type="Gene3D" id="3.40.50.1010">
    <property type="entry name" value="5'-nuclease"/>
    <property type="match status" value="1"/>
</dbReference>
<gene>
    <name evidence="2" type="ordered locus">Runsl_1340</name>
</gene>
<evidence type="ECO:0000313" key="3">
    <source>
        <dbReference type="Proteomes" id="UP000000493"/>
    </source>
</evidence>
<dbReference type="SUPFAM" id="SSF88723">
    <property type="entry name" value="PIN domain-like"/>
    <property type="match status" value="1"/>
</dbReference>
<evidence type="ECO:0000313" key="2">
    <source>
        <dbReference type="EMBL" id="AEI47767.1"/>
    </source>
</evidence>
<accession>A0A7U3ZIG5</accession>
<proteinExistence type="predicted"/>
<keyword evidence="3" id="KW-1185">Reference proteome</keyword>
<evidence type="ECO:0000256" key="1">
    <source>
        <dbReference type="SAM" id="MobiDB-lite"/>
    </source>
</evidence>
<dbReference type="AlphaFoldDB" id="A0A7U3ZIG5"/>
<dbReference type="RefSeq" id="WP_013927086.1">
    <property type="nucleotide sequence ID" value="NC_015703.1"/>
</dbReference>
<reference evidence="3" key="1">
    <citation type="submission" date="2011-06" db="EMBL/GenBank/DDBJ databases">
        <title>The complete genome of chromosome of Runella slithyformis DSM 19594.</title>
        <authorList>
            <consortium name="US DOE Joint Genome Institute (JGI-PGF)"/>
            <person name="Lucas S."/>
            <person name="Han J."/>
            <person name="Lapidus A."/>
            <person name="Bruce D."/>
            <person name="Goodwin L."/>
            <person name="Pitluck S."/>
            <person name="Peters L."/>
            <person name="Kyrpides N."/>
            <person name="Mavromatis K."/>
            <person name="Ivanova N."/>
            <person name="Ovchinnikova G."/>
            <person name="Zhang X."/>
            <person name="Misra M."/>
            <person name="Detter J.C."/>
            <person name="Tapia R."/>
            <person name="Han C."/>
            <person name="Land M."/>
            <person name="Hauser L."/>
            <person name="Markowitz V."/>
            <person name="Cheng J.-F."/>
            <person name="Hugenholtz P."/>
            <person name="Woyke T."/>
            <person name="Wu D."/>
            <person name="Tindall B."/>
            <person name="Faehrich R."/>
            <person name="Brambilla E."/>
            <person name="Klenk H.-P."/>
            <person name="Eisen J.A."/>
        </authorList>
    </citation>
    <scope>NUCLEOTIDE SEQUENCE [LARGE SCALE GENOMIC DNA]</scope>
    <source>
        <strain evidence="3">ATCC 29530 / DSM 19594 / LMG 11500 / NCIMB 11436 / LSU 4</strain>
    </source>
</reference>
<reference evidence="2 3" key="2">
    <citation type="journal article" date="2012" name="Stand. Genomic Sci.">
        <title>Complete genome sequence of the aquatic bacterium Runella slithyformis type strain (LSU 4(T)).</title>
        <authorList>
            <person name="Copeland A."/>
            <person name="Zhang X."/>
            <person name="Misra M."/>
            <person name="Lapidus A."/>
            <person name="Nolan M."/>
            <person name="Lucas S."/>
            <person name="Deshpande S."/>
            <person name="Cheng J.F."/>
            <person name="Tapia R."/>
            <person name="Goodwin L.A."/>
            <person name="Pitluck S."/>
            <person name="Liolios K."/>
            <person name="Pagani I."/>
            <person name="Ivanova N."/>
            <person name="Mikhailova N."/>
            <person name="Pati A."/>
            <person name="Chen A."/>
            <person name="Palaniappan K."/>
            <person name="Land M."/>
            <person name="Hauser L."/>
            <person name="Pan C."/>
            <person name="Jeffries C.D."/>
            <person name="Detter J.C."/>
            <person name="Brambilla E.M."/>
            <person name="Rohde M."/>
            <person name="Djao O.D."/>
            <person name="Goker M."/>
            <person name="Sikorski J."/>
            <person name="Tindall B.J."/>
            <person name="Woyke T."/>
            <person name="Bristow J."/>
            <person name="Eisen J.A."/>
            <person name="Markowitz V."/>
            <person name="Hugenholtz P."/>
            <person name="Kyrpides N.C."/>
            <person name="Klenk H.P."/>
            <person name="Mavromatis K."/>
        </authorList>
    </citation>
    <scope>NUCLEOTIDE SEQUENCE [LARGE SCALE GENOMIC DNA]</scope>
    <source>
        <strain evidence="3">ATCC 29530 / DSM 19594 / LMG 11500 / NCIMB 11436 / LSU 4</strain>
    </source>
</reference>
<protein>
    <recommendedName>
        <fullName evidence="4">PIN domain-containing protein</fullName>
    </recommendedName>
</protein>